<name>A0A556AV12_9BURK</name>
<dbReference type="Proteomes" id="UP000318405">
    <property type="component" value="Unassembled WGS sequence"/>
</dbReference>
<dbReference type="Gene3D" id="3.40.190.10">
    <property type="entry name" value="Periplasmic binding protein-like II"/>
    <property type="match status" value="1"/>
</dbReference>
<keyword evidence="4" id="KW-1185">Reference proteome</keyword>
<dbReference type="OrthoDB" id="8678477at2"/>
<keyword evidence="2" id="KW-0732">Signal</keyword>
<dbReference type="CDD" id="cd07012">
    <property type="entry name" value="PBP2_Bug_TTT"/>
    <property type="match status" value="1"/>
</dbReference>
<comment type="caution">
    <text evidence="3">The sequence shown here is derived from an EMBL/GenBank/DDBJ whole genome shotgun (WGS) entry which is preliminary data.</text>
</comment>
<dbReference type="PANTHER" id="PTHR42928:SF5">
    <property type="entry name" value="BLR1237 PROTEIN"/>
    <property type="match status" value="1"/>
</dbReference>
<dbReference type="PIRSF" id="PIRSF017082">
    <property type="entry name" value="YflP"/>
    <property type="match status" value="1"/>
</dbReference>
<proteinExistence type="inferred from homology"/>
<dbReference type="InterPro" id="IPR005064">
    <property type="entry name" value="BUG"/>
</dbReference>
<sequence length="328" mass="34836">MYKNKLIPTMFIFAAAMALATPSTAASQGYPTRPVKIIVPFPAGSSADASTRLVGAELAKRLGQPFVVETMPGADGIIGAEAAKRAAPDGYTIFLSTNSTHAANLSLYNKLPYDPQKDFTAIAGLVSVPMIMLVKNDFPAQDVAGFLKIAQQQAASEKPLNYGSGNTAGQVAGALLGTSTKINFTHVPYKGSPQALQDLAGGILDFLFTDAYSPLTLVHGGRLKVLGVADQERHPLYPQVPTMAEAGLPEVQVVAWNGFFAPAKTDPAIIARLNEEINEILSMPHIAETLQTMALTPMKMTPAELDSLVSSEIARWRSNITLAGITKK</sequence>
<comment type="similarity">
    <text evidence="1">Belongs to the UPF0065 (bug) family.</text>
</comment>
<gene>
    <name evidence="3" type="ORF">FOZ76_08075</name>
</gene>
<dbReference type="InterPro" id="IPR042100">
    <property type="entry name" value="Bug_dom1"/>
</dbReference>
<dbReference type="Gene3D" id="3.40.190.150">
    <property type="entry name" value="Bordetella uptake gene, domain 1"/>
    <property type="match status" value="1"/>
</dbReference>
<evidence type="ECO:0000256" key="2">
    <source>
        <dbReference type="SAM" id="SignalP"/>
    </source>
</evidence>
<dbReference type="RefSeq" id="WP_143947638.1">
    <property type="nucleotide sequence ID" value="NZ_BAABMB010000002.1"/>
</dbReference>
<dbReference type="AlphaFoldDB" id="A0A556AV12"/>
<dbReference type="Pfam" id="PF03401">
    <property type="entry name" value="TctC"/>
    <property type="match status" value="1"/>
</dbReference>
<organism evidence="3 4">
    <name type="scientific">Verticiella sediminum</name>
    <dbReference type="NCBI Taxonomy" id="1247510"/>
    <lineage>
        <taxon>Bacteria</taxon>
        <taxon>Pseudomonadati</taxon>
        <taxon>Pseudomonadota</taxon>
        <taxon>Betaproteobacteria</taxon>
        <taxon>Burkholderiales</taxon>
        <taxon>Alcaligenaceae</taxon>
        <taxon>Verticiella</taxon>
    </lineage>
</organism>
<feature type="chain" id="PRO_5021749814" evidence="2">
    <location>
        <begin position="26"/>
        <end position="328"/>
    </location>
</feature>
<dbReference type="EMBL" id="VLTJ01000013">
    <property type="protein sequence ID" value="TSH96777.1"/>
    <property type="molecule type" value="Genomic_DNA"/>
</dbReference>
<reference evidence="3 4" key="1">
    <citation type="submission" date="2019-07" db="EMBL/GenBank/DDBJ databases">
        <title>Qingshengfaniella alkalisoli gen. nov., sp. nov., isolated from saline soil.</title>
        <authorList>
            <person name="Xu L."/>
            <person name="Huang X.-X."/>
            <person name="Sun J.-Q."/>
        </authorList>
    </citation>
    <scope>NUCLEOTIDE SEQUENCE [LARGE SCALE GENOMIC DNA]</scope>
    <source>
        <strain evidence="3 4">DSM 27279</strain>
    </source>
</reference>
<evidence type="ECO:0000313" key="4">
    <source>
        <dbReference type="Proteomes" id="UP000318405"/>
    </source>
</evidence>
<evidence type="ECO:0000256" key="1">
    <source>
        <dbReference type="ARBA" id="ARBA00006987"/>
    </source>
</evidence>
<dbReference type="SUPFAM" id="SSF53850">
    <property type="entry name" value="Periplasmic binding protein-like II"/>
    <property type="match status" value="1"/>
</dbReference>
<feature type="signal peptide" evidence="2">
    <location>
        <begin position="1"/>
        <end position="25"/>
    </location>
</feature>
<protein>
    <submittedName>
        <fullName evidence="3">Tripartite tricarboxylate transporter substrate binding protein</fullName>
    </submittedName>
</protein>
<evidence type="ECO:0000313" key="3">
    <source>
        <dbReference type="EMBL" id="TSH96777.1"/>
    </source>
</evidence>
<dbReference type="PANTHER" id="PTHR42928">
    <property type="entry name" value="TRICARBOXYLATE-BINDING PROTEIN"/>
    <property type="match status" value="1"/>
</dbReference>
<accession>A0A556AV12</accession>